<reference evidence="2" key="1">
    <citation type="submission" date="2021-01" db="EMBL/GenBank/DDBJ databases">
        <authorList>
            <consortium name="Aspergillus puulaauensis MK2 genome sequencing consortium"/>
            <person name="Kazuki M."/>
            <person name="Futagami T."/>
        </authorList>
    </citation>
    <scope>NUCLEOTIDE SEQUENCE</scope>
    <source>
        <strain evidence="2">MK2</strain>
    </source>
</reference>
<evidence type="ECO:0000313" key="3">
    <source>
        <dbReference type="Proteomes" id="UP000654913"/>
    </source>
</evidence>
<feature type="compositionally biased region" description="Acidic residues" evidence="1">
    <location>
        <begin position="93"/>
        <end position="126"/>
    </location>
</feature>
<dbReference type="Proteomes" id="UP000654913">
    <property type="component" value="Chromosome 2"/>
</dbReference>
<reference evidence="2" key="2">
    <citation type="submission" date="2021-02" db="EMBL/GenBank/DDBJ databases">
        <title>Aspergillus puulaauensis MK2 genome sequence.</title>
        <authorList>
            <person name="Futagami T."/>
            <person name="Mori K."/>
            <person name="Kadooka C."/>
            <person name="Tanaka T."/>
        </authorList>
    </citation>
    <scope>NUCLEOTIDE SEQUENCE</scope>
    <source>
        <strain evidence="2">MK2</strain>
    </source>
</reference>
<feature type="compositionally biased region" description="Basic and acidic residues" evidence="1">
    <location>
        <begin position="127"/>
        <end position="137"/>
    </location>
</feature>
<dbReference type="OrthoDB" id="10480036at2759"/>
<evidence type="ECO:0000313" key="2">
    <source>
        <dbReference type="EMBL" id="BCS19763.1"/>
    </source>
</evidence>
<accession>A0A7R8AJS0</accession>
<dbReference type="GeneID" id="64969768"/>
<dbReference type="RefSeq" id="XP_041551957.1">
    <property type="nucleotide sequence ID" value="XM_041698809.1"/>
</dbReference>
<keyword evidence="3" id="KW-1185">Reference proteome</keyword>
<protein>
    <submittedName>
        <fullName evidence="2">Uncharacterized protein</fullName>
    </submittedName>
</protein>
<proteinExistence type="predicted"/>
<name>A0A7R8AJS0_9EURO</name>
<sequence>MSSNERARTLFAIQTTGTQAQALSPEQFQDLVSAGQIHAGHSRDGRTFLSTDRVNWFQVRLIRVDEANAANTGANVNEETPMVEQPEQPEQSEQCDEADETNEFDEMDEVGTTDDSDEGEDEDEEPEGHPPVEEIQRYLEGQPFTSREDLIVRALTMYEAVDENDSGIEGAIAPGGRDRADEAIEDLLRTSPEPDAVVMEKGEWDEWERNSETKFWQRNKDTGVRASLGFR</sequence>
<dbReference type="AlphaFoldDB" id="A0A7R8AJS0"/>
<dbReference type="EMBL" id="AP024444">
    <property type="protein sequence ID" value="BCS19763.1"/>
    <property type="molecule type" value="Genomic_DNA"/>
</dbReference>
<evidence type="ECO:0000256" key="1">
    <source>
        <dbReference type="SAM" id="MobiDB-lite"/>
    </source>
</evidence>
<feature type="region of interest" description="Disordered" evidence="1">
    <location>
        <begin position="71"/>
        <end position="143"/>
    </location>
</feature>
<organism evidence="2 3">
    <name type="scientific">Aspergillus puulaauensis</name>
    <dbReference type="NCBI Taxonomy" id="1220207"/>
    <lineage>
        <taxon>Eukaryota</taxon>
        <taxon>Fungi</taxon>
        <taxon>Dikarya</taxon>
        <taxon>Ascomycota</taxon>
        <taxon>Pezizomycotina</taxon>
        <taxon>Eurotiomycetes</taxon>
        <taxon>Eurotiomycetidae</taxon>
        <taxon>Eurotiales</taxon>
        <taxon>Aspergillaceae</taxon>
        <taxon>Aspergillus</taxon>
    </lineage>
</organism>
<gene>
    <name evidence="2" type="ORF">APUU_20195A</name>
</gene>
<dbReference type="KEGG" id="apuu:APUU_20195A"/>
<feature type="compositionally biased region" description="Low complexity" evidence="1">
    <location>
        <begin position="78"/>
        <end position="92"/>
    </location>
</feature>